<evidence type="ECO:0000256" key="3">
    <source>
        <dbReference type="ARBA" id="ARBA00022485"/>
    </source>
</evidence>
<dbReference type="Gene3D" id="3.30.70.20">
    <property type="match status" value="2"/>
</dbReference>
<keyword evidence="5" id="KW-0274">FAD</keyword>
<evidence type="ECO:0000256" key="5">
    <source>
        <dbReference type="ARBA" id="ARBA00022827"/>
    </source>
</evidence>
<comment type="cofactor">
    <cofactor evidence="1">
        <name>FAD</name>
        <dbReference type="ChEBI" id="CHEBI:57692"/>
    </cofactor>
</comment>
<dbReference type="InterPro" id="IPR036188">
    <property type="entry name" value="FAD/NAD-bd_sf"/>
</dbReference>
<dbReference type="EMBL" id="DRMH01000011">
    <property type="protein sequence ID" value="HFC96948.1"/>
    <property type="molecule type" value="Genomic_DNA"/>
</dbReference>
<proteinExistence type="inferred from homology"/>
<dbReference type="GO" id="GO:0016491">
    <property type="term" value="F:oxidoreductase activity"/>
    <property type="evidence" value="ECO:0007669"/>
    <property type="project" value="UniProtKB-KW"/>
</dbReference>
<dbReference type="Pfam" id="PF12838">
    <property type="entry name" value="Fer4_7"/>
    <property type="match status" value="1"/>
</dbReference>
<dbReference type="Gene3D" id="3.50.50.60">
    <property type="entry name" value="FAD/NAD(P)-binding domain"/>
    <property type="match status" value="1"/>
</dbReference>
<protein>
    <submittedName>
        <fullName evidence="10">CoB--CoM heterodisulfide reductase iron-sulfur subunit A family protein</fullName>
    </submittedName>
</protein>
<keyword evidence="4" id="KW-0479">Metal-binding</keyword>
<evidence type="ECO:0000256" key="1">
    <source>
        <dbReference type="ARBA" id="ARBA00001974"/>
    </source>
</evidence>
<evidence type="ECO:0000256" key="4">
    <source>
        <dbReference type="ARBA" id="ARBA00022723"/>
    </source>
</evidence>
<dbReference type="PANTHER" id="PTHR43498:SF1">
    <property type="entry name" value="COB--COM HETERODISULFIDE REDUCTASE IRON-SULFUR SUBUNIT A"/>
    <property type="match status" value="1"/>
</dbReference>
<sequence>MKVKVFFCECGGNISENLDLKALKKELTSSGTEVFQHPFLCSPEGQAFFEARILPGEGVLVGACSPHLHGSIFKELAEKRRAQAFHLVALREEAAWLGKKGAYRRAIGLLKGALMALSYYRAPVLKKFPVTEGLLVVGGGIAGLSAALKAAEKGLPVYLVEREPFFGGKAVFLDRLYPRLECASCLVSPRLSALIQQENLHLFPLTHILEVKGRPGAYEVTLEEKPRYVDSERCHGCGDCLRVCPVNPPAITMDPPHPVPRIPIIHAARCLHFRGESCSRCKEVCARKAIRFEETPRLHRLRVGGIIVATGFRPYPVEKIPYYGYKRLPGVITLWDLERMFTRQENIYGFNGESPRRVAVIHCVGSRDRRHLPYCSEICCGLALKAGILLRERFSAEVYHFYLDLRLKTPEGEGLLRRAKEKGVRFIRGQVAEISEVPLNPEDEGRLTLLAEDTLGAGQRAWAVDLVILVPGFVPETGSEEVASLLRLCTDQFGFFSPREEKTAPVETLRKGIWIAGAASGPKDLSESVLSGEAAALEALLFLKNTSFRTETDWIEWEEQRCGRCWLCVEVCPFKALHIDLDRLKVEETLCCGCGLCASACPSGALRMKPFPREAQLQSLEVLFGET</sequence>
<keyword evidence="3" id="KW-0004">4Fe-4S</keyword>
<keyword evidence="6" id="KW-0560">Oxidoreductase</keyword>
<dbReference type="Proteomes" id="UP000886043">
    <property type="component" value="Unassembled WGS sequence"/>
</dbReference>
<accession>A0A7C3CWC2</accession>
<dbReference type="InterPro" id="IPR039650">
    <property type="entry name" value="HdrA-like"/>
</dbReference>
<dbReference type="Pfam" id="PF00037">
    <property type="entry name" value="Fer4"/>
    <property type="match status" value="1"/>
</dbReference>
<feature type="domain" description="4Fe-4S ferredoxin-type" evidence="9">
    <location>
        <begin position="582"/>
        <end position="611"/>
    </location>
</feature>
<evidence type="ECO:0000313" key="10">
    <source>
        <dbReference type="EMBL" id="HFC96948.1"/>
    </source>
</evidence>
<dbReference type="InterPro" id="IPR017900">
    <property type="entry name" value="4Fe4S_Fe_S_CS"/>
</dbReference>
<keyword evidence="8" id="KW-0411">Iron-sulfur</keyword>
<dbReference type="SUPFAM" id="SSF51905">
    <property type="entry name" value="FAD/NAD(P)-binding domain"/>
    <property type="match status" value="1"/>
</dbReference>
<dbReference type="GO" id="GO:0051539">
    <property type="term" value="F:4 iron, 4 sulfur cluster binding"/>
    <property type="evidence" value="ECO:0007669"/>
    <property type="project" value="UniProtKB-KW"/>
</dbReference>
<dbReference type="PANTHER" id="PTHR43498">
    <property type="entry name" value="FERREDOXIN:COB-COM HETERODISULFIDE REDUCTASE SUBUNIT A"/>
    <property type="match status" value="1"/>
</dbReference>
<dbReference type="PROSITE" id="PS00198">
    <property type="entry name" value="4FE4S_FER_1"/>
    <property type="match status" value="2"/>
</dbReference>
<gene>
    <name evidence="10" type="ORF">ENJ40_00620</name>
</gene>
<dbReference type="PROSITE" id="PS51379">
    <property type="entry name" value="4FE4S_FER_2"/>
    <property type="match status" value="3"/>
</dbReference>
<evidence type="ECO:0000256" key="6">
    <source>
        <dbReference type="ARBA" id="ARBA00023002"/>
    </source>
</evidence>
<evidence type="ECO:0000256" key="7">
    <source>
        <dbReference type="ARBA" id="ARBA00023004"/>
    </source>
</evidence>
<comment type="similarity">
    <text evidence="2">Belongs to the HdrA family.</text>
</comment>
<evidence type="ECO:0000256" key="8">
    <source>
        <dbReference type="ARBA" id="ARBA00023014"/>
    </source>
</evidence>
<dbReference type="SUPFAM" id="SSF54862">
    <property type="entry name" value="4Fe-4S ferredoxins"/>
    <property type="match status" value="1"/>
</dbReference>
<dbReference type="GO" id="GO:0046872">
    <property type="term" value="F:metal ion binding"/>
    <property type="evidence" value="ECO:0007669"/>
    <property type="project" value="UniProtKB-KW"/>
</dbReference>
<keyword evidence="5" id="KW-0285">Flavoprotein</keyword>
<keyword evidence="7" id="KW-0408">Iron</keyword>
<organism evidence="10">
    <name type="scientific">Thermosulfurimonas dismutans</name>
    <dbReference type="NCBI Taxonomy" id="999894"/>
    <lineage>
        <taxon>Bacteria</taxon>
        <taxon>Pseudomonadati</taxon>
        <taxon>Thermodesulfobacteriota</taxon>
        <taxon>Thermodesulfobacteria</taxon>
        <taxon>Thermodesulfobacteriales</taxon>
        <taxon>Thermodesulfobacteriaceae</taxon>
        <taxon>Thermosulfurimonas</taxon>
    </lineage>
</organism>
<feature type="domain" description="4Fe-4S ferredoxin-type" evidence="9">
    <location>
        <begin position="553"/>
        <end position="580"/>
    </location>
</feature>
<evidence type="ECO:0000259" key="9">
    <source>
        <dbReference type="PROSITE" id="PS51379"/>
    </source>
</evidence>
<feature type="domain" description="4Fe-4S ferredoxin-type" evidence="9">
    <location>
        <begin position="225"/>
        <end position="256"/>
    </location>
</feature>
<dbReference type="Pfam" id="PF12831">
    <property type="entry name" value="FAD_oxidored"/>
    <property type="match status" value="1"/>
</dbReference>
<dbReference type="InterPro" id="IPR017896">
    <property type="entry name" value="4Fe4S_Fe-S-bd"/>
</dbReference>
<name>A0A7C3CWC2_9BACT</name>
<reference evidence="10" key="1">
    <citation type="journal article" date="2020" name="mSystems">
        <title>Genome- and Community-Level Interaction Insights into Carbon Utilization and Element Cycling Functions of Hydrothermarchaeota in Hydrothermal Sediment.</title>
        <authorList>
            <person name="Zhou Z."/>
            <person name="Liu Y."/>
            <person name="Xu W."/>
            <person name="Pan J."/>
            <person name="Luo Z.H."/>
            <person name="Li M."/>
        </authorList>
    </citation>
    <scope>NUCLEOTIDE SEQUENCE [LARGE SCALE GENOMIC DNA]</scope>
    <source>
        <strain evidence="10">HyVt-483</strain>
    </source>
</reference>
<comment type="caution">
    <text evidence="10">The sequence shown here is derived from an EMBL/GenBank/DDBJ whole genome shotgun (WGS) entry which is preliminary data.</text>
</comment>
<evidence type="ECO:0000256" key="2">
    <source>
        <dbReference type="ARBA" id="ARBA00006561"/>
    </source>
</evidence>
<dbReference type="AlphaFoldDB" id="A0A7C3CWC2"/>